<evidence type="ECO:0000256" key="1">
    <source>
        <dbReference type="ARBA" id="ARBA00006432"/>
    </source>
</evidence>
<protein>
    <submittedName>
        <fullName evidence="5">AMP-binding protein</fullName>
    </submittedName>
</protein>
<evidence type="ECO:0000313" key="5">
    <source>
        <dbReference type="EMBL" id="MDF9410044.1"/>
    </source>
</evidence>
<sequence>MNSITHTNTFRDLFENNFTYLNGFLRNVGRFPQKNALTCPIRKKSWTYLQLNGECNRLAHALHADGLKKGDVVVYQLLNSAEFIFCYLAPQKIGAVNCPINFRLSPGETAYILDESKPAVYVFDEEIRDKAEKALDMARHKPRRVVMVEFRGKEKPFDGSITYNEYVKDRPETDPGIAQPTSIYDETTRLYTSGTTGMPKGVPLNNINEIFTAHDVIMHFPLNQTDKTMNMSPWFHRGGLHSGGPCPTLYVGGEVVVLRQFNPRVCLDHVENYGLTFLIGAPPMLKLLHDLQVKESRNLKTIKGIVTMGAPLEREACISFQKVLTPNIYNGYGTTEAFWNTFLRPFDLPEMAGSAGRSCTDDEAAVVKVYPDRRAEPDDFVAKDNQEVGEIIIKSYAKCSYGYFNSPAEEERVFYKGWIYIGDLGTWNEDNYITVVGRKDDMIICAGENIHPVQVEEILNEHPKVKESAVSSPGESHPQALSEPDVNLSAHPAPIIQPQEKFPFASVRTVL</sequence>
<comment type="similarity">
    <text evidence="1">Belongs to the ATP-dependent AMP-binding enzyme family.</text>
</comment>
<evidence type="ECO:0000256" key="2">
    <source>
        <dbReference type="ARBA" id="ARBA00022598"/>
    </source>
</evidence>
<accession>A0A9X4JU74</accession>
<keyword evidence="2" id="KW-0436">Ligase</keyword>
<dbReference type="Pfam" id="PF00501">
    <property type="entry name" value="AMP-binding"/>
    <property type="match status" value="1"/>
</dbReference>
<dbReference type="GO" id="GO:0006631">
    <property type="term" value="P:fatty acid metabolic process"/>
    <property type="evidence" value="ECO:0007669"/>
    <property type="project" value="TreeGrafter"/>
</dbReference>
<keyword evidence="6" id="KW-1185">Reference proteome</keyword>
<dbReference type="GO" id="GO:0031956">
    <property type="term" value="F:medium-chain fatty acid-CoA ligase activity"/>
    <property type="evidence" value="ECO:0007669"/>
    <property type="project" value="TreeGrafter"/>
</dbReference>
<gene>
    <name evidence="5" type="ORF">L7E55_17150</name>
</gene>
<reference evidence="5" key="1">
    <citation type="submission" date="2022-02" db="EMBL/GenBank/DDBJ databases">
        <authorList>
            <person name="Leng L."/>
        </authorList>
    </citation>
    <scope>NUCLEOTIDE SEQUENCE</scope>
    <source>
        <strain evidence="5">JI</strain>
    </source>
</reference>
<proteinExistence type="inferred from homology"/>
<evidence type="ECO:0000313" key="6">
    <source>
        <dbReference type="Proteomes" id="UP001154312"/>
    </source>
</evidence>
<dbReference type="SUPFAM" id="SSF56801">
    <property type="entry name" value="Acetyl-CoA synthetase-like"/>
    <property type="match status" value="1"/>
</dbReference>
<dbReference type="InterPro" id="IPR042099">
    <property type="entry name" value="ANL_N_sf"/>
</dbReference>
<dbReference type="PANTHER" id="PTHR43201:SF5">
    <property type="entry name" value="MEDIUM-CHAIN ACYL-COA LIGASE ACSF2, MITOCHONDRIAL"/>
    <property type="match status" value="1"/>
</dbReference>
<name>A0A9X4JU74_9FIRM</name>
<dbReference type="Gene3D" id="3.30.300.30">
    <property type="match status" value="1"/>
</dbReference>
<evidence type="ECO:0000256" key="3">
    <source>
        <dbReference type="SAM" id="MobiDB-lite"/>
    </source>
</evidence>
<dbReference type="EMBL" id="JAKOAV010000063">
    <property type="protein sequence ID" value="MDF9410044.1"/>
    <property type="molecule type" value="Genomic_DNA"/>
</dbReference>
<dbReference type="RefSeq" id="WP_277445587.1">
    <property type="nucleotide sequence ID" value="NZ_JAKOAV010000063.1"/>
</dbReference>
<dbReference type="InterPro" id="IPR045851">
    <property type="entry name" value="AMP-bd_C_sf"/>
</dbReference>
<evidence type="ECO:0000259" key="4">
    <source>
        <dbReference type="Pfam" id="PF00501"/>
    </source>
</evidence>
<dbReference type="PANTHER" id="PTHR43201">
    <property type="entry name" value="ACYL-COA SYNTHETASE"/>
    <property type="match status" value="1"/>
</dbReference>
<dbReference type="AlphaFoldDB" id="A0A9X4JU74"/>
<feature type="non-terminal residue" evidence="5">
    <location>
        <position position="511"/>
    </location>
</feature>
<dbReference type="Gene3D" id="3.40.50.12780">
    <property type="entry name" value="N-terminal domain of ligase-like"/>
    <property type="match status" value="1"/>
</dbReference>
<comment type="caution">
    <text evidence="5">The sequence shown here is derived from an EMBL/GenBank/DDBJ whole genome shotgun (WGS) entry which is preliminary data.</text>
</comment>
<organism evidence="5 6">
    <name type="scientific">Pelotomaculum isophthalicicum JI</name>
    <dbReference type="NCBI Taxonomy" id="947010"/>
    <lineage>
        <taxon>Bacteria</taxon>
        <taxon>Bacillati</taxon>
        <taxon>Bacillota</taxon>
        <taxon>Clostridia</taxon>
        <taxon>Eubacteriales</taxon>
        <taxon>Desulfotomaculaceae</taxon>
        <taxon>Pelotomaculum</taxon>
    </lineage>
</organism>
<feature type="domain" description="AMP-dependent synthetase/ligase" evidence="4">
    <location>
        <begin position="26"/>
        <end position="396"/>
    </location>
</feature>
<feature type="region of interest" description="Disordered" evidence="3">
    <location>
        <begin position="465"/>
        <end position="484"/>
    </location>
</feature>
<dbReference type="InterPro" id="IPR000873">
    <property type="entry name" value="AMP-dep_synth/lig_dom"/>
</dbReference>
<dbReference type="Proteomes" id="UP001154312">
    <property type="component" value="Unassembled WGS sequence"/>
</dbReference>